<reference evidence="7" key="3">
    <citation type="journal article" date="2017" name="Nature">
        <title>Genome sequence of the progenitor of the wheat D genome Aegilops tauschii.</title>
        <authorList>
            <person name="Luo M.C."/>
            <person name="Gu Y.Q."/>
            <person name="Puiu D."/>
            <person name="Wang H."/>
            <person name="Twardziok S.O."/>
            <person name="Deal K.R."/>
            <person name="Huo N."/>
            <person name="Zhu T."/>
            <person name="Wang L."/>
            <person name="Wang Y."/>
            <person name="McGuire P.E."/>
            <person name="Liu S."/>
            <person name="Long H."/>
            <person name="Ramasamy R.K."/>
            <person name="Rodriguez J.C."/>
            <person name="Van S.L."/>
            <person name="Yuan L."/>
            <person name="Wang Z."/>
            <person name="Xia Z."/>
            <person name="Xiao L."/>
            <person name="Anderson O.D."/>
            <person name="Ouyang S."/>
            <person name="Liang Y."/>
            <person name="Zimin A.V."/>
            <person name="Pertea G."/>
            <person name="Qi P."/>
            <person name="Bennetzen J.L."/>
            <person name="Dai X."/>
            <person name="Dawson M.W."/>
            <person name="Muller H.G."/>
            <person name="Kugler K."/>
            <person name="Rivarola-Duarte L."/>
            <person name="Spannagl M."/>
            <person name="Mayer K.F.X."/>
            <person name="Lu F.H."/>
            <person name="Bevan M.W."/>
            <person name="Leroy P."/>
            <person name="Li P."/>
            <person name="You F.M."/>
            <person name="Sun Q."/>
            <person name="Liu Z."/>
            <person name="Lyons E."/>
            <person name="Wicker T."/>
            <person name="Salzberg S.L."/>
            <person name="Devos K.M."/>
            <person name="Dvorak J."/>
        </authorList>
    </citation>
    <scope>NUCLEOTIDE SEQUENCE [LARGE SCALE GENOMIC DNA]</scope>
    <source>
        <strain evidence="7">cv. AL8/78</strain>
    </source>
</reference>
<evidence type="ECO:0000256" key="2">
    <source>
        <dbReference type="ARBA" id="ARBA00022692"/>
    </source>
</evidence>
<reference evidence="8" key="1">
    <citation type="journal article" date="2014" name="Science">
        <title>Ancient hybridizations among the ancestral genomes of bread wheat.</title>
        <authorList>
            <consortium name="International Wheat Genome Sequencing Consortium,"/>
            <person name="Marcussen T."/>
            <person name="Sandve S.R."/>
            <person name="Heier L."/>
            <person name="Spannagl M."/>
            <person name="Pfeifer M."/>
            <person name="Jakobsen K.S."/>
            <person name="Wulff B.B."/>
            <person name="Steuernagel B."/>
            <person name="Mayer K.F."/>
            <person name="Olsen O.A."/>
        </authorList>
    </citation>
    <scope>NUCLEOTIDE SEQUENCE [LARGE SCALE GENOMIC DNA]</scope>
    <source>
        <strain evidence="8">cv. AL8/78</strain>
    </source>
</reference>
<dbReference type="InterPro" id="IPR001902">
    <property type="entry name" value="SLC26A/SulP_fam"/>
</dbReference>
<evidence type="ECO:0000313" key="8">
    <source>
        <dbReference type="Proteomes" id="UP000015105"/>
    </source>
</evidence>
<dbReference type="AlphaFoldDB" id="A0A453IRH0"/>
<evidence type="ECO:0000313" key="7">
    <source>
        <dbReference type="EnsemblPlants" id="AET4Gv20651300.3"/>
    </source>
</evidence>
<sequence>MFPSGSMSRSAVNYMAGCKTAISNVVMAIVVMLTLLLVTPLFKYTPNAILASIIINAVVSLVDYETAYLIWKVDKMDFMALLGAFFGVVFASVEYGLLIAVRTTTFFFMLITA</sequence>
<dbReference type="InterPro" id="IPR011547">
    <property type="entry name" value="SLC26A/SulP_dom"/>
</dbReference>
<name>A0A453IRH0_AEGTS</name>
<evidence type="ECO:0000256" key="4">
    <source>
        <dbReference type="ARBA" id="ARBA00023136"/>
    </source>
</evidence>
<keyword evidence="3 5" id="KW-1133">Transmembrane helix</keyword>
<evidence type="ECO:0000256" key="5">
    <source>
        <dbReference type="SAM" id="Phobius"/>
    </source>
</evidence>
<evidence type="ECO:0000256" key="1">
    <source>
        <dbReference type="ARBA" id="ARBA00004141"/>
    </source>
</evidence>
<keyword evidence="2 5" id="KW-0812">Transmembrane</keyword>
<comment type="subcellular location">
    <subcellularLocation>
        <location evidence="1">Membrane</location>
        <topology evidence="1">Multi-pass membrane protein</topology>
    </subcellularLocation>
</comment>
<reference evidence="7" key="5">
    <citation type="journal article" date="2021" name="G3 (Bethesda)">
        <title>Aegilops tauschii genome assembly Aet v5.0 features greater sequence contiguity and improved annotation.</title>
        <authorList>
            <person name="Wang L."/>
            <person name="Zhu T."/>
            <person name="Rodriguez J.C."/>
            <person name="Deal K.R."/>
            <person name="Dubcovsky J."/>
            <person name="McGuire P.E."/>
            <person name="Lux T."/>
            <person name="Spannagl M."/>
            <person name="Mayer K.F.X."/>
            <person name="Baldrich P."/>
            <person name="Meyers B.C."/>
            <person name="Huo N."/>
            <person name="Gu Y.Q."/>
            <person name="Zhou H."/>
            <person name="Devos K.M."/>
            <person name="Bennetzen J.L."/>
            <person name="Unver T."/>
            <person name="Budak H."/>
            <person name="Gulick P.J."/>
            <person name="Galiba G."/>
            <person name="Kalapos B."/>
            <person name="Nelson D.R."/>
            <person name="Li P."/>
            <person name="You F.M."/>
            <person name="Luo M.C."/>
            <person name="Dvorak J."/>
        </authorList>
    </citation>
    <scope>NUCLEOTIDE SEQUENCE [LARGE SCALE GENOMIC DNA]</scope>
    <source>
        <strain evidence="7">cv. AL8/78</strain>
    </source>
</reference>
<proteinExistence type="predicted"/>
<dbReference type="Pfam" id="PF00916">
    <property type="entry name" value="Sulfate_transp"/>
    <property type="match status" value="1"/>
</dbReference>
<dbReference type="GO" id="GO:0016020">
    <property type="term" value="C:membrane"/>
    <property type="evidence" value="ECO:0007669"/>
    <property type="project" value="UniProtKB-SubCell"/>
</dbReference>
<dbReference type="EnsemblPlants" id="AET4Gv20651300.3">
    <property type="protein sequence ID" value="AET4Gv20651300.3"/>
    <property type="gene ID" value="AET4Gv20651300"/>
</dbReference>
<protein>
    <recommendedName>
        <fullName evidence="6">SLC26A/SulP transporter domain-containing protein</fullName>
    </recommendedName>
</protein>
<dbReference type="Gramene" id="AET4Gv20651300.3">
    <property type="protein sequence ID" value="AET4Gv20651300.3"/>
    <property type="gene ID" value="AET4Gv20651300"/>
</dbReference>
<organism evidence="7 8">
    <name type="scientific">Aegilops tauschii subsp. strangulata</name>
    <name type="common">Goatgrass</name>
    <dbReference type="NCBI Taxonomy" id="200361"/>
    <lineage>
        <taxon>Eukaryota</taxon>
        <taxon>Viridiplantae</taxon>
        <taxon>Streptophyta</taxon>
        <taxon>Embryophyta</taxon>
        <taxon>Tracheophyta</taxon>
        <taxon>Spermatophyta</taxon>
        <taxon>Magnoliopsida</taxon>
        <taxon>Liliopsida</taxon>
        <taxon>Poales</taxon>
        <taxon>Poaceae</taxon>
        <taxon>BOP clade</taxon>
        <taxon>Pooideae</taxon>
        <taxon>Triticodae</taxon>
        <taxon>Triticeae</taxon>
        <taxon>Triticinae</taxon>
        <taxon>Aegilops</taxon>
    </lineage>
</organism>
<keyword evidence="4 5" id="KW-0472">Membrane</keyword>
<reference evidence="8" key="2">
    <citation type="journal article" date="2017" name="Nat. Plants">
        <title>The Aegilops tauschii genome reveals multiple impacts of transposons.</title>
        <authorList>
            <person name="Zhao G."/>
            <person name="Zou C."/>
            <person name="Li K."/>
            <person name="Wang K."/>
            <person name="Li T."/>
            <person name="Gao L."/>
            <person name="Zhang X."/>
            <person name="Wang H."/>
            <person name="Yang Z."/>
            <person name="Liu X."/>
            <person name="Jiang W."/>
            <person name="Mao L."/>
            <person name="Kong X."/>
            <person name="Jiao Y."/>
            <person name="Jia J."/>
        </authorList>
    </citation>
    <scope>NUCLEOTIDE SEQUENCE [LARGE SCALE GENOMIC DNA]</scope>
    <source>
        <strain evidence="8">cv. AL8/78</strain>
    </source>
</reference>
<dbReference type="Proteomes" id="UP000015105">
    <property type="component" value="Chromosome 4D"/>
</dbReference>
<feature type="transmembrane region" description="Helical" evidence="5">
    <location>
        <begin position="78"/>
        <end position="101"/>
    </location>
</feature>
<evidence type="ECO:0000259" key="6">
    <source>
        <dbReference type="Pfam" id="PF00916"/>
    </source>
</evidence>
<dbReference type="GO" id="GO:0055085">
    <property type="term" value="P:transmembrane transport"/>
    <property type="evidence" value="ECO:0007669"/>
    <property type="project" value="InterPro"/>
</dbReference>
<feature type="domain" description="SLC26A/SulP transporter" evidence="6">
    <location>
        <begin position="4"/>
        <end position="82"/>
    </location>
</feature>
<evidence type="ECO:0000256" key="3">
    <source>
        <dbReference type="ARBA" id="ARBA00022989"/>
    </source>
</evidence>
<keyword evidence="8" id="KW-1185">Reference proteome</keyword>
<dbReference type="PANTHER" id="PTHR11814">
    <property type="entry name" value="SULFATE TRANSPORTER"/>
    <property type="match status" value="1"/>
</dbReference>
<reference evidence="7" key="4">
    <citation type="submission" date="2019-03" db="UniProtKB">
        <authorList>
            <consortium name="EnsemblPlants"/>
        </authorList>
    </citation>
    <scope>IDENTIFICATION</scope>
</reference>
<feature type="transmembrane region" description="Helical" evidence="5">
    <location>
        <begin position="21"/>
        <end position="42"/>
    </location>
</feature>
<feature type="transmembrane region" description="Helical" evidence="5">
    <location>
        <begin position="48"/>
        <end position="71"/>
    </location>
</feature>
<accession>A0A453IRH0</accession>